<dbReference type="PANTHER" id="PTHR13600">
    <property type="entry name" value="LEUCINE CARBOXYL METHYLTRANSFERASE"/>
    <property type="match status" value="1"/>
</dbReference>
<sequence>MKYFCSRSHGSTLGSLFNTLKVLSIRWIIERFLTYFEGETVQFVNLGCGLDTLSLWLLSKYSIVVCFDLDLDHEIQKKIHILTHTNELLTLFPEYKVDSSSFSSKHFHAVIKWFGVKMRKSSLFIYSEHTGRSRVYSPFQYPTPQSQVQRFKELGWDDSFICDLTFVYNHMFNPQQKQQLTELGDLGDKELLSLTLSTCVIGTAHRHCDPSLVSSISELYTPKSDSEENLLPVFTEYLEQEHNLNPLLEPFNRFFHLS</sequence>
<evidence type="ECO:0000256" key="3">
    <source>
        <dbReference type="ARBA" id="ARBA00012834"/>
    </source>
</evidence>
<dbReference type="InterPro" id="IPR029063">
    <property type="entry name" value="SAM-dependent_MTases_sf"/>
</dbReference>
<dbReference type="Proteomes" id="UP000001949">
    <property type="component" value="Unassembled WGS sequence"/>
</dbReference>
<comment type="catalytic activity">
    <reaction evidence="1">
        <text>[phosphatase 2A protein]-C-terminal L-leucine + S-adenosyl-L-methionine = [phosphatase 2A protein]-C-terminal L-leucine methyl ester + S-adenosyl-L-homocysteine</text>
        <dbReference type="Rhea" id="RHEA:48544"/>
        <dbReference type="Rhea" id="RHEA-COMP:12134"/>
        <dbReference type="Rhea" id="RHEA-COMP:12135"/>
        <dbReference type="ChEBI" id="CHEBI:57856"/>
        <dbReference type="ChEBI" id="CHEBI:59789"/>
        <dbReference type="ChEBI" id="CHEBI:90516"/>
        <dbReference type="ChEBI" id="CHEBI:90517"/>
        <dbReference type="EC" id="2.1.1.233"/>
    </reaction>
</comment>
<comment type="similarity">
    <text evidence="2">Belongs to the methyltransferase superfamily. LCMT family.</text>
</comment>
<evidence type="ECO:0000313" key="8">
    <source>
        <dbReference type="EMBL" id="EAN31234.1"/>
    </source>
</evidence>
<dbReference type="PANTHER" id="PTHR13600:SF21">
    <property type="entry name" value="LEUCINE CARBOXYL METHYLTRANSFERASE 1"/>
    <property type="match status" value="1"/>
</dbReference>
<dbReference type="EMBL" id="AAGK01000005">
    <property type="protein sequence ID" value="EAN31234.1"/>
    <property type="molecule type" value="Genomic_DNA"/>
</dbReference>
<organism evidence="8 9">
    <name type="scientific">Theileria parva</name>
    <name type="common">East coast fever infection agent</name>
    <dbReference type="NCBI Taxonomy" id="5875"/>
    <lineage>
        <taxon>Eukaryota</taxon>
        <taxon>Sar</taxon>
        <taxon>Alveolata</taxon>
        <taxon>Apicomplexa</taxon>
        <taxon>Aconoidasida</taxon>
        <taxon>Piroplasmida</taxon>
        <taxon>Theileriidae</taxon>
        <taxon>Theileria</taxon>
    </lineage>
</organism>
<comment type="caution">
    <text evidence="8">The sequence shown here is derived from an EMBL/GenBank/DDBJ whole genome shotgun (WGS) entry which is preliminary data.</text>
</comment>
<dbReference type="Gene3D" id="3.40.50.150">
    <property type="entry name" value="Vaccinia Virus protein VP39"/>
    <property type="match status" value="2"/>
</dbReference>
<evidence type="ECO:0000313" key="9">
    <source>
        <dbReference type="Proteomes" id="UP000001949"/>
    </source>
</evidence>
<dbReference type="AlphaFoldDB" id="Q4MZM7"/>
<proteinExistence type="inferred from homology"/>
<evidence type="ECO:0000256" key="6">
    <source>
        <dbReference type="ARBA" id="ARBA00022691"/>
    </source>
</evidence>
<evidence type="ECO:0000256" key="2">
    <source>
        <dbReference type="ARBA" id="ARBA00010703"/>
    </source>
</evidence>
<dbReference type="GO" id="GO:0032259">
    <property type="term" value="P:methylation"/>
    <property type="evidence" value="ECO:0007669"/>
    <property type="project" value="UniProtKB-KW"/>
</dbReference>
<evidence type="ECO:0000256" key="4">
    <source>
        <dbReference type="ARBA" id="ARBA00022603"/>
    </source>
</evidence>
<dbReference type="KEGG" id="tpv:TP03_0904"/>
<keyword evidence="5" id="KW-0808">Transferase</keyword>
<gene>
    <name evidence="8" type="ordered locus">TP03_0904</name>
</gene>
<keyword evidence="4" id="KW-0489">Methyltransferase</keyword>
<name>Q4MZM7_THEPA</name>
<keyword evidence="6" id="KW-0949">S-adenosyl-L-methionine</keyword>
<evidence type="ECO:0000256" key="5">
    <source>
        <dbReference type="ARBA" id="ARBA00022679"/>
    </source>
</evidence>
<evidence type="ECO:0000256" key="7">
    <source>
        <dbReference type="ARBA" id="ARBA00032526"/>
    </source>
</evidence>
<protein>
    <recommendedName>
        <fullName evidence="3">[phosphatase 2A protein]-leucine-carboxy methyltransferase</fullName>
        <ecNumber evidence="3">2.1.1.233</ecNumber>
    </recommendedName>
    <alternativeName>
        <fullName evidence="7">[Phosphatase 2A protein]-leucine-carboxy methyltransferase 1</fullName>
    </alternativeName>
</protein>
<evidence type="ECO:0000256" key="1">
    <source>
        <dbReference type="ARBA" id="ARBA00000724"/>
    </source>
</evidence>
<dbReference type="GO" id="GO:0018423">
    <property type="term" value="F:protein C-terminal leucine carboxyl O-methyltransferase activity"/>
    <property type="evidence" value="ECO:0007669"/>
    <property type="project" value="UniProtKB-EC"/>
</dbReference>
<dbReference type="EC" id="2.1.1.233" evidence="3"/>
<dbReference type="InterPro" id="IPR016651">
    <property type="entry name" value="LCMT1"/>
</dbReference>
<keyword evidence="9" id="KW-1185">Reference proteome</keyword>
<accession>Q4MZM7</accession>
<dbReference type="InterPro" id="IPR007213">
    <property type="entry name" value="Ppm1/Ppm2/Tcmp"/>
</dbReference>
<dbReference type="OMA" id="SIFINHE"/>
<reference evidence="8 9" key="1">
    <citation type="journal article" date="2005" name="Science">
        <title>Genome sequence of Theileria parva, a bovine pathogen that transforms lymphocytes.</title>
        <authorList>
            <person name="Gardner M.J."/>
            <person name="Bishop R."/>
            <person name="Shah T."/>
            <person name="de Villiers E.P."/>
            <person name="Carlton J.M."/>
            <person name="Hall N."/>
            <person name="Ren Q."/>
            <person name="Paulsen I.T."/>
            <person name="Pain A."/>
            <person name="Berriman M."/>
            <person name="Wilson R.J.M."/>
            <person name="Sato S."/>
            <person name="Ralph S.A."/>
            <person name="Mann D.J."/>
            <person name="Xiong Z."/>
            <person name="Shallom S.J."/>
            <person name="Weidman J."/>
            <person name="Jiang L."/>
            <person name="Lynn J."/>
            <person name="Weaver B."/>
            <person name="Shoaibi A."/>
            <person name="Domingo A.R."/>
            <person name="Wasawo D."/>
            <person name="Crabtree J."/>
            <person name="Wortman J.R."/>
            <person name="Haas B."/>
            <person name="Angiuoli S.V."/>
            <person name="Creasy T.H."/>
            <person name="Lu C."/>
            <person name="Suh B."/>
            <person name="Silva J.C."/>
            <person name="Utterback T.R."/>
            <person name="Feldblyum T.V."/>
            <person name="Pertea M."/>
            <person name="Allen J."/>
            <person name="Nierman W.C."/>
            <person name="Taracha E.L.N."/>
            <person name="Salzberg S.L."/>
            <person name="White O.R."/>
            <person name="Fitzhugh H.A."/>
            <person name="Morzaria S."/>
            <person name="Venter J.C."/>
            <person name="Fraser C.M."/>
            <person name="Nene V."/>
        </authorList>
    </citation>
    <scope>NUCLEOTIDE SEQUENCE [LARGE SCALE GENOMIC DNA]</scope>
    <source>
        <strain evidence="8 9">Muguga</strain>
    </source>
</reference>
<dbReference type="SUPFAM" id="SSF53335">
    <property type="entry name" value="S-adenosyl-L-methionine-dependent methyltransferases"/>
    <property type="match status" value="1"/>
</dbReference>
<dbReference type="Pfam" id="PF04072">
    <property type="entry name" value="LCM"/>
    <property type="match status" value="1"/>
</dbReference>
<dbReference type="InParanoid" id="Q4MZM7"/>
<dbReference type="VEuPathDB" id="PiroplasmaDB:TpMuguga_03g00904"/>